<evidence type="ECO:0000313" key="7">
    <source>
        <dbReference type="EMBL" id="KAE9383461.1"/>
    </source>
</evidence>
<organism evidence="7 8">
    <name type="scientific">Gymnopus androsaceus JB14</name>
    <dbReference type="NCBI Taxonomy" id="1447944"/>
    <lineage>
        <taxon>Eukaryota</taxon>
        <taxon>Fungi</taxon>
        <taxon>Dikarya</taxon>
        <taxon>Basidiomycota</taxon>
        <taxon>Agaricomycotina</taxon>
        <taxon>Agaricomycetes</taxon>
        <taxon>Agaricomycetidae</taxon>
        <taxon>Agaricales</taxon>
        <taxon>Marasmiineae</taxon>
        <taxon>Omphalotaceae</taxon>
        <taxon>Gymnopus</taxon>
    </lineage>
</organism>
<keyword evidence="3" id="KW-0325">Glycoprotein</keyword>
<dbReference type="GO" id="GO:0016614">
    <property type="term" value="F:oxidoreductase activity, acting on CH-OH group of donors"/>
    <property type="evidence" value="ECO:0007669"/>
    <property type="project" value="InterPro"/>
</dbReference>
<dbReference type="Pfam" id="PF05199">
    <property type="entry name" value="GMC_oxred_C"/>
    <property type="match status" value="1"/>
</dbReference>
<comment type="similarity">
    <text evidence="2">Belongs to the GMC oxidoreductase family.</text>
</comment>
<dbReference type="GO" id="GO:0050660">
    <property type="term" value="F:flavin adenine dinucleotide binding"/>
    <property type="evidence" value="ECO:0007669"/>
    <property type="project" value="InterPro"/>
</dbReference>
<dbReference type="InterPro" id="IPR000172">
    <property type="entry name" value="GMC_OxRdtase_N"/>
</dbReference>
<dbReference type="OrthoDB" id="269227at2759"/>
<comment type="cofactor">
    <cofactor evidence="1 5">
        <name>FAD</name>
        <dbReference type="ChEBI" id="CHEBI:57692"/>
    </cofactor>
</comment>
<evidence type="ECO:0000259" key="6">
    <source>
        <dbReference type="PROSITE" id="PS00624"/>
    </source>
</evidence>
<dbReference type="SUPFAM" id="SSF54373">
    <property type="entry name" value="FAD-linked reductases, C-terminal domain"/>
    <property type="match status" value="1"/>
</dbReference>
<dbReference type="Gene3D" id="3.30.560.10">
    <property type="entry name" value="Glucose Oxidase, domain 3"/>
    <property type="match status" value="2"/>
</dbReference>
<evidence type="ECO:0000256" key="1">
    <source>
        <dbReference type="ARBA" id="ARBA00001974"/>
    </source>
</evidence>
<dbReference type="SUPFAM" id="SSF51905">
    <property type="entry name" value="FAD/NAD(P)-binding domain"/>
    <property type="match status" value="1"/>
</dbReference>
<evidence type="ECO:0000256" key="5">
    <source>
        <dbReference type="PIRSR" id="PIRSR000137-2"/>
    </source>
</evidence>
<feature type="binding site" evidence="5">
    <location>
        <begin position="529"/>
        <end position="530"/>
    </location>
    <ligand>
        <name>FAD</name>
        <dbReference type="ChEBI" id="CHEBI:57692"/>
    </ligand>
</feature>
<reference evidence="7" key="1">
    <citation type="journal article" date="2019" name="Environ. Microbiol.">
        <title>Fungal ecological strategies reflected in gene transcription - a case study of two litter decomposers.</title>
        <authorList>
            <person name="Barbi F."/>
            <person name="Kohler A."/>
            <person name="Barry K."/>
            <person name="Baskaran P."/>
            <person name="Daum C."/>
            <person name="Fauchery L."/>
            <person name="Ihrmark K."/>
            <person name="Kuo A."/>
            <person name="LaButti K."/>
            <person name="Lipzen A."/>
            <person name="Morin E."/>
            <person name="Grigoriev I.V."/>
            <person name="Henrissat B."/>
            <person name="Lindahl B."/>
            <person name="Martin F."/>
        </authorList>
    </citation>
    <scope>NUCLEOTIDE SEQUENCE</scope>
    <source>
        <strain evidence="7">JB14</strain>
    </source>
</reference>
<accession>A0A6A4GDF3</accession>
<evidence type="ECO:0000256" key="2">
    <source>
        <dbReference type="ARBA" id="ARBA00010790"/>
    </source>
</evidence>
<dbReference type="EMBL" id="ML770459">
    <property type="protein sequence ID" value="KAE9383461.1"/>
    <property type="molecule type" value="Genomic_DNA"/>
</dbReference>
<dbReference type="Pfam" id="PF00732">
    <property type="entry name" value="GMC_oxred_N"/>
    <property type="match status" value="1"/>
</dbReference>
<protein>
    <submittedName>
        <fullName evidence="7">Glucose-methanol-choline oxidoreductase</fullName>
    </submittedName>
</protein>
<dbReference type="PIRSF" id="PIRSF000137">
    <property type="entry name" value="Alcohol_oxidase"/>
    <property type="match status" value="1"/>
</dbReference>
<dbReference type="InterPro" id="IPR007867">
    <property type="entry name" value="GMC_OxRtase_C"/>
</dbReference>
<feature type="active site" description="Proton donor" evidence="4">
    <location>
        <position position="484"/>
    </location>
</feature>
<keyword evidence="8" id="KW-1185">Reference proteome</keyword>
<dbReference type="PANTHER" id="PTHR11552:SF138">
    <property type="entry name" value="DEHYDROGENASE PKFF-RELATED"/>
    <property type="match status" value="1"/>
</dbReference>
<dbReference type="Gene3D" id="3.50.50.60">
    <property type="entry name" value="FAD/NAD(P)-binding domain"/>
    <property type="match status" value="2"/>
</dbReference>
<dbReference type="AlphaFoldDB" id="A0A6A4GDF3"/>
<dbReference type="PROSITE" id="PS00624">
    <property type="entry name" value="GMC_OXRED_2"/>
    <property type="match status" value="1"/>
</dbReference>
<evidence type="ECO:0000313" key="8">
    <source>
        <dbReference type="Proteomes" id="UP000799118"/>
    </source>
</evidence>
<dbReference type="InterPro" id="IPR012132">
    <property type="entry name" value="GMC_OxRdtase"/>
</dbReference>
<dbReference type="InterPro" id="IPR036188">
    <property type="entry name" value="FAD/NAD-bd_sf"/>
</dbReference>
<proteinExistence type="inferred from homology"/>
<dbReference type="PANTHER" id="PTHR11552">
    <property type="entry name" value="GLUCOSE-METHANOL-CHOLINE GMC OXIDOREDUCTASE"/>
    <property type="match status" value="1"/>
</dbReference>
<gene>
    <name evidence="7" type="ORF">BT96DRAFT_929790</name>
</gene>
<dbReference type="GO" id="GO:0044550">
    <property type="term" value="P:secondary metabolite biosynthetic process"/>
    <property type="evidence" value="ECO:0007669"/>
    <property type="project" value="TreeGrafter"/>
</dbReference>
<feature type="active site" description="Proton acceptor" evidence="4">
    <location>
        <position position="528"/>
    </location>
</feature>
<evidence type="ECO:0000256" key="3">
    <source>
        <dbReference type="ARBA" id="ARBA00023180"/>
    </source>
</evidence>
<keyword evidence="5" id="KW-0285">Flavoprotein</keyword>
<feature type="domain" description="Glucose-methanol-choline oxidoreductase N-terminal" evidence="6">
    <location>
        <begin position="255"/>
        <end position="269"/>
    </location>
</feature>
<evidence type="ECO:0000256" key="4">
    <source>
        <dbReference type="PIRSR" id="PIRSR000137-1"/>
    </source>
</evidence>
<keyword evidence="5" id="KW-0274">FAD</keyword>
<name>A0A6A4GDF3_9AGAR</name>
<dbReference type="Proteomes" id="UP000799118">
    <property type="component" value="Unassembled WGS sequence"/>
</dbReference>
<sequence>MAYRENSTRLLGGLAANITGEDQHFHYVVVGGGTAGITLAVRLAEDPSVTVALIEAGSFYELTNAPISSTPFGDILGVGADVSDANPAVDWEIVTTPQTGLSGRAFHYARVDDDSYTWDNFLPYFKKSVKFTPPNTELRAANSTAGYNDSAFSSSGGPLQVSYPNYAQPCYMQDGLNEIGINETEDFNSGSLLGAQYISATIDPNGEFRASSQETFLTAAANRTNLKVFQLTMAKKILFDSQYNATCKEVILSAGAFQSPQMLMVSGIGPKSTLQEFDNPNVGQNMWDHVLITSTHPVGLDSARLINDPDFAAAELAAWKANATGPYTNPGADFVAWEKVPFDLRQNFSQSVLQDLEFFPSDWPEVEYLMIPGFFGNFSAPDVDQPSTGSYGTVLSGVVAPLSRGNVTIASADMDDLPIVNPNLLAHPADQALILAGFKRARQLLASESLQNAVIGEEFFPGPQFKTDKEIFEAITEAAMTIYHASCTCKMGKVDDPTAVIDTQGRVLGVQGLRVVDASSFPLLPPGHPQSVVYALAEKIADDIKLADSL</sequence>